<dbReference type="Proteomes" id="UP000007392">
    <property type="component" value="Chromosome"/>
</dbReference>
<name>R9UPJ0_9BACL</name>
<gene>
    <name evidence="1" type="ORF">B2K_38245</name>
</gene>
<dbReference type="EMBL" id="CP003422">
    <property type="protein sequence ID" value="AGN70540.1"/>
    <property type="molecule type" value="Genomic_DNA"/>
</dbReference>
<dbReference type="KEGG" id="pmw:B2K_38245"/>
<sequence length="36" mass="4141">MQSRKSWGTMRKVEKAICLHGSKAPVEYGRSYRIEG</sequence>
<proteinExistence type="predicted"/>
<dbReference type="AlphaFoldDB" id="R9UPJ0"/>
<organism evidence="1 2">
    <name type="scientific">Paenibacillus mucilaginosus K02</name>
    <dbReference type="NCBI Taxonomy" id="997761"/>
    <lineage>
        <taxon>Bacteria</taxon>
        <taxon>Bacillati</taxon>
        <taxon>Bacillota</taxon>
        <taxon>Bacilli</taxon>
        <taxon>Bacillales</taxon>
        <taxon>Paenibacillaceae</taxon>
        <taxon>Paenibacillus</taxon>
    </lineage>
</organism>
<evidence type="ECO:0000313" key="1">
    <source>
        <dbReference type="EMBL" id="AGN70540.1"/>
    </source>
</evidence>
<accession>R9UPJ0</accession>
<dbReference type="HOGENOM" id="CLU_3357421_0_0_9"/>
<evidence type="ECO:0000313" key="2">
    <source>
        <dbReference type="Proteomes" id="UP000007392"/>
    </source>
</evidence>
<protein>
    <submittedName>
        <fullName evidence="1">Uncharacterized protein</fullName>
    </submittedName>
</protein>
<reference evidence="1 2" key="1">
    <citation type="submission" date="2013-06" db="EMBL/GenBank/DDBJ databases">
        <title>Complete genome sequence of Paenibacillus mucilaginosus K02.</title>
        <authorList>
            <person name="Xiao B."/>
            <person name="Sun L."/>
            <person name="Xiao L."/>
            <person name="Lian B."/>
        </authorList>
    </citation>
    <scope>NUCLEOTIDE SEQUENCE [LARGE SCALE GENOMIC DNA]</scope>
    <source>
        <strain evidence="1 2">K02</strain>
    </source>
</reference>